<dbReference type="EMBL" id="NAJQ01000131">
    <property type="protein sequence ID" value="TKA77686.1"/>
    <property type="molecule type" value="Genomic_DNA"/>
</dbReference>
<reference evidence="2 3" key="1">
    <citation type="submission" date="2017-03" db="EMBL/GenBank/DDBJ databases">
        <title>Genomes of endolithic fungi from Antarctica.</title>
        <authorList>
            <person name="Coleine C."/>
            <person name="Masonjones S."/>
            <person name="Stajich J.E."/>
        </authorList>
    </citation>
    <scope>NUCLEOTIDE SEQUENCE [LARGE SCALE GENOMIC DNA]</scope>
    <source>
        <strain evidence="2 3">CCFEE 5184</strain>
    </source>
</reference>
<keyword evidence="3" id="KW-1185">Reference proteome</keyword>
<accession>A0A4U0XMW5</accession>
<protein>
    <submittedName>
        <fullName evidence="2">Uncharacterized protein</fullName>
    </submittedName>
</protein>
<evidence type="ECO:0000256" key="1">
    <source>
        <dbReference type="SAM" id="MobiDB-lite"/>
    </source>
</evidence>
<dbReference type="Proteomes" id="UP000309340">
    <property type="component" value="Unassembled WGS sequence"/>
</dbReference>
<feature type="region of interest" description="Disordered" evidence="1">
    <location>
        <begin position="1"/>
        <end position="22"/>
    </location>
</feature>
<sequence>MRLHPTIAAQTQSDLQRSSPTPPVQYPKMALAAIFIWHFCIYEREQKLCTRDAVAPSQALLLHNSTVAFPTLGVSASPDPQDASAWFSVAEAGKDGAKVAGVWTGFP</sequence>
<feature type="compositionally biased region" description="Polar residues" evidence="1">
    <location>
        <begin position="8"/>
        <end position="19"/>
    </location>
</feature>
<dbReference type="AlphaFoldDB" id="A0A4U0XMW5"/>
<name>A0A4U0XMW5_9PEZI</name>
<feature type="non-terminal residue" evidence="2">
    <location>
        <position position="107"/>
    </location>
</feature>
<evidence type="ECO:0000313" key="3">
    <source>
        <dbReference type="Proteomes" id="UP000309340"/>
    </source>
</evidence>
<comment type="caution">
    <text evidence="2">The sequence shown here is derived from an EMBL/GenBank/DDBJ whole genome shotgun (WGS) entry which is preliminary data.</text>
</comment>
<proteinExistence type="predicted"/>
<evidence type="ECO:0000313" key="2">
    <source>
        <dbReference type="EMBL" id="TKA77686.1"/>
    </source>
</evidence>
<gene>
    <name evidence="2" type="ORF">B0A55_03992</name>
</gene>
<organism evidence="2 3">
    <name type="scientific">Friedmanniomyces simplex</name>
    <dbReference type="NCBI Taxonomy" id="329884"/>
    <lineage>
        <taxon>Eukaryota</taxon>
        <taxon>Fungi</taxon>
        <taxon>Dikarya</taxon>
        <taxon>Ascomycota</taxon>
        <taxon>Pezizomycotina</taxon>
        <taxon>Dothideomycetes</taxon>
        <taxon>Dothideomycetidae</taxon>
        <taxon>Mycosphaerellales</taxon>
        <taxon>Teratosphaeriaceae</taxon>
        <taxon>Friedmanniomyces</taxon>
    </lineage>
</organism>